<evidence type="ECO:0000313" key="1">
    <source>
        <dbReference type="EMBL" id="KAL2049792.1"/>
    </source>
</evidence>
<organism evidence="1 2">
    <name type="scientific">Lepraria finkii</name>
    <dbReference type="NCBI Taxonomy" id="1340010"/>
    <lineage>
        <taxon>Eukaryota</taxon>
        <taxon>Fungi</taxon>
        <taxon>Dikarya</taxon>
        <taxon>Ascomycota</taxon>
        <taxon>Pezizomycotina</taxon>
        <taxon>Lecanoromycetes</taxon>
        <taxon>OSLEUM clade</taxon>
        <taxon>Lecanoromycetidae</taxon>
        <taxon>Lecanorales</taxon>
        <taxon>Lecanorineae</taxon>
        <taxon>Stereocaulaceae</taxon>
        <taxon>Lepraria</taxon>
    </lineage>
</organism>
<evidence type="ECO:0000313" key="2">
    <source>
        <dbReference type="Proteomes" id="UP001590951"/>
    </source>
</evidence>
<comment type="caution">
    <text evidence="1">The sequence shown here is derived from an EMBL/GenBank/DDBJ whole genome shotgun (WGS) entry which is preliminary data.</text>
</comment>
<protein>
    <submittedName>
        <fullName evidence="1">Uncharacterized protein</fullName>
    </submittedName>
</protein>
<dbReference type="EMBL" id="JBHFEH010000057">
    <property type="protein sequence ID" value="KAL2049792.1"/>
    <property type="molecule type" value="Genomic_DNA"/>
</dbReference>
<name>A0ABR4AVV2_9LECA</name>
<reference evidence="1 2" key="1">
    <citation type="submission" date="2024-09" db="EMBL/GenBank/DDBJ databases">
        <title>Rethinking Asexuality: The Enigmatic Case of Functional Sexual Genes in Lepraria (Stereocaulaceae).</title>
        <authorList>
            <person name="Doellman M."/>
            <person name="Sun Y."/>
            <person name="Barcenas-Pena A."/>
            <person name="Lumbsch H.T."/>
            <person name="Grewe F."/>
        </authorList>
    </citation>
    <scope>NUCLEOTIDE SEQUENCE [LARGE SCALE GENOMIC DNA]</scope>
    <source>
        <strain evidence="1 2">Grewe 0041</strain>
    </source>
</reference>
<sequence>MFAHDRGTSDALLVLGNLKSLNDLAQQAKANYVIHTGDFGFYDEDSLKRIADKYASQTSEHPSTLRSRD</sequence>
<gene>
    <name evidence="1" type="ORF">ABVK25_009887</name>
</gene>
<dbReference type="Proteomes" id="UP001590951">
    <property type="component" value="Unassembled WGS sequence"/>
</dbReference>
<proteinExistence type="predicted"/>
<keyword evidence="2" id="KW-1185">Reference proteome</keyword>
<accession>A0ABR4AVV2</accession>